<reference evidence="3 4" key="1">
    <citation type="submission" date="2015-08" db="EMBL/GenBank/DDBJ databases">
        <title>Complete genome sequence of Rufibacter tibetensis strain 1351t, a radiation-resistant bacterium from tibet plateau.</title>
        <authorList>
            <person name="Dai J."/>
        </authorList>
    </citation>
    <scope>NUCLEOTIDE SEQUENCE [LARGE SCALE GENOMIC DNA]</scope>
    <source>
        <strain evidence="3 4">1351</strain>
    </source>
</reference>
<dbReference type="STRING" id="512763.DC20_09060"/>
<evidence type="ECO:0000313" key="4">
    <source>
        <dbReference type="Proteomes" id="UP000061382"/>
    </source>
</evidence>
<dbReference type="PATRIC" id="fig|512763.3.peg.2000"/>
<dbReference type="Pfam" id="PF13648">
    <property type="entry name" value="Lipocalin_4"/>
    <property type="match status" value="1"/>
</dbReference>
<keyword evidence="4" id="KW-1185">Reference proteome</keyword>
<dbReference type="Proteomes" id="UP000061382">
    <property type="component" value="Chromosome"/>
</dbReference>
<organism evidence="3 4">
    <name type="scientific">Rufibacter tibetensis</name>
    <dbReference type="NCBI Taxonomy" id="512763"/>
    <lineage>
        <taxon>Bacteria</taxon>
        <taxon>Pseudomonadati</taxon>
        <taxon>Bacteroidota</taxon>
        <taxon>Cytophagia</taxon>
        <taxon>Cytophagales</taxon>
        <taxon>Hymenobacteraceae</taxon>
        <taxon>Rufibacter</taxon>
    </lineage>
</organism>
<feature type="signal peptide" evidence="1">
    <location>
        <begin position="1"/>
        <end position="22"/>
    </location>
</feature>
<protein>
    <recommendedName>
        <fullName evidence="2">Lipocalin-like domain-containing protein</fullName>
    </recommendedName>
</protein>
<dbReference type="InterPro" id="IPR024311">
    <property type="entry name" value="Lipocalin-like"/>
</dbReference>
<feature type="domain" description="Lipocalin-like" evidence="2">
    <location>
        <begin position="37"/>
        <end position="132"/>
    </location>
</feature>
<dbReference type="RefSeq" id="WP_062543540.1">
    <property type="nucleotide sequence ID" value="NZ_CP012643.1"/>
</dbReference>
<proteinExistence type="predicted"/>
<gene>
    <name evidence="3" type="ORF">DC20_09060</name>
</gene>
<dbReference type="OrthoDB" id="799390at2"/>
<name>A0A0P0CXH0_9BACT</name>
<feature type="chain" id="PRO_5006043076" description="Lipocalin-like domain-containing protein" evidence="1">
    <location>
        <begin position="23"/>
        <end position="153"/>
    </location>
</feature>
<sequence>MKNYPLLLLLFCCALVFNGCSSDDDDPSQEDMLKNKRWQITALDASTPIGDYDFYADMEDCQRDNFVEFEDDEELIIDEGATKCRSSDPQRRNGSWTLKGNILTLRGIGEAYGLPEDDLELTVTELTSTSLTANFSQSVQGFPINGTVTMETM</sequence>
<dbReference type="AlphaFoldDB" id="A0A0P0CXH0"/>
<keyword evidence="1" id="KW-0732">Signal</keyword>
<evidence type="ECO:0000256" key="1">
    <source>
        <dbReference type="SAM" id="SignalP"/>
    </source>
</evidence>
<accession>A0A0P0CXH0</accession>
<evidence type="ECO:0000259" key="2">
    <source>
        <dbReference type="Pfam" id="PF13648"/>
    </source>
</evidence>
<dbReference type="KEGG" id="rti:DC20_09060"/>
<dbReference type="EMBL" id="CP012643">
    <property type="protein sequence ID" value="ALI99097.1"/>
    <property type="molecule type" value="Genomic_DNA"/>
</dbReference>
<evidence type="ECO:0000313" key="3">
    <source>
        <dbReference type="EMBL" id="ALI99097.1"/>
    </source>
</evidence>